<sequence>MKKKCFYSKRAMYMAIRNLPEGFFFTRVSGNLRVLVGVGSGISILATINCVLTELAFAGRPVTTRFTVEIVVLIPGEYECE</sequence>
<gene>
    <name evidence="1" type="ORF">TVAG_030090</name>
</gene>
<dbReference type="AlphaFoldDB" id="A2GUH0"/>
<dbReference type="Proteomes" id="UP000001542">
    <property type="component" value="Unassembled WGS sequence"/>
</dbReference>
<dbReference type="EMBL" id="DS120398">
    <property type="protein sequence ID" value="EAX79197.1"/>
    <property type="molecule type" value="Genomic_DNA"/>
</dbReference>
<accession>A2GUH0</accession>
<keyword evidence="2" id="KW-1185">Reference proteome</keyword>
<dbReference type="VEuPathDB" id="TrichDB:TVAGG3_0099500"/>
<protein>
    <submittedName>
        <fullName evidence="1">Uncharacterized protein</fullName>
    </submittedName>
</protein>
<organism evidence="1 2">
    <name type="scientific">Trichomonas vaginalis (strain ATCC PRA-98 / G3)</name>
    <dbReference type="NCBI Taxonomy" id="412133"/>
    <lineage>
        <taxon>Eukaryota</taxon>
        <taxon>Metamonada</taxon>
        <taxon>Parabasalia</taxon>
        <taxon>Trichomonadida</taxon>
        <taxon>Trichomonadidae</taxon>
        <taxon>Trichomonas</taxon>
    </lineage>
</organism>
<reference evidence="1" key="1">
    <citation type="submission" date="2006-10" db="EMBL/GenBank/DDBJ databases">
        <authorList>
            <person name="Amadeo P."/>
            <person name="Zhao Q."/>
            <person name="Wortman J."/>
            <person name="Fraser-Liggett C."/>
            <person name="Carlton J."/>
        </authorList>
    </citation>
    <scope>NUCLEOTIDE SEQUENCE</scope>
    <source>
        <strain evidence="1">G3</strain>
    </source>
</reference>
<name>A2GUH0_TRIV3</name>
<dbReference type="VEuPathDB" id="TrichDB:TVAG_030090"/>
<dbReference type="InParanoid" id="A2GUH0"/>
<reference evidence="1" key="2">
    <citation type="journal article" date="2007" name="Science">
        <title>Draft genome sequence of the sexually transmitted pathogen Trichomonas vaginalis.</title>
        <authorList>
            <person name="Carlton J.M."/>
            <person name="Hirt R.P."/>
            <person name="Silva J.C."/>
            <person name="Delcher A.L."/>
            <person name="Schatz M."/>
            <person name="Zhao Q."/>
            <person name="Wortman J.R."/>
            <person name="Bidwell S.L."/>
            <person name="Alsmark U.C.M."/>
            <person name="Besteiro S."/>
            <person name="Sicheritz-Ponten T."/>
            <person name="Noel C.J."/>
            <person name="Dacks J.B."/>
            <person name="Foster P.G."/>
            <person name="Simillion C."/>
            <person name="Van de Peer Y."/>
            <person name="Miranda-Saavedra D."/>
            <person name="Barton G.J."/>
            <person name="Westrop G.D."/>
            <person name="Mueller S."/>
            <person name="Dessi D."/>
            <person name="Fiori P.L."/>
            <person name="Ren Q."/>
            <person name="Paulsen I."/>
            <person name="Zhang H."/>
            <person name="Bastida-Corcuera F.D."/>
            <person name="Simoes-Barbosa A."/>
            <person name="Brown M.T."/>
            <person name="Hayes R.D."/>
            <person name="Mukherjee M."/>
            <person name="Okumura C.Y."/>
            <person name="Schneider R."/>
            <person name="Smith A.J."/>
            <person name="Vanacova S."/>
            <person name="Villalvazo M."/>
            <person name="Haas B.J."/>
            <person name="Pertea M."/>
            <person name="Feldblyum T.V."/>
            <person name="Utterback T.R."/>
            <person name="Shu C.L."/>
            <person name="Osoegawa K."/>
            <person name="de Jong P.J."/>
            <person name="Hrdy I."/>
            <person name="Horvathova L."/>
            <person name="Zubacova Z."/>
            <person name="Dolezal P."/>
            <person name="Malik S.B."/>
            <person name="Logsdon J.M. Jr."/>
            <person name="Henze K."/>
            <person name="Gupta A."/>
            <person name="Wang C.C."/>
            <person name="Dunne R.L."/>
            <person name="Upcroft J.A."/>
            <person name="Upcroft P."/>
            <person name="White O."/>
            <person name="Salzberg S.L."/>
            <person name="Tang P."/>
            <person name="Chiu C.-H."/>
            <person name="Lee Y.-S."/>
            <person name="Embley T.M."/>
            <person name="Coombs G.H."/>
            <person name="Mottram J.C."/>
            <person name="Tachezy J."/>
            <person name="Fraser-Liggett C.M."/>
            <person name="Johnson P.J."/>
        </authorList>
    </citation>
    <scope>NUCLEOTIDE SEQUENCE [LARGE SCALE GENOMIC DNA]</scope>
    <source>
        <strain evidence="1">G3</strain>
    </source>
</reference>
<proteinExistence type="predicted"/>
<dbReference type="KEGG" id="tva:4736629"/>
<evidence type="ECO:0000313" key="1">
    <source>
        <dbReference type="EMBL" id="EAX79197.1"/>
    </source>
</evidence>
<dbReference type="RefSeq" id="XP_001292127.1">
    <property type="nucleotide sequence ID" value="XM_001292126.1"/>
</dbReference>
<evidence type="ECO:0000313" key="2">
    <source>
        <dbReference type="Proteomes" id="UP000001542"/>
    </source>
</evidence>